<dbReference type="GO" id="GO:0003729">
    <property type="term" value="F:mRNA binding"/>
    <property type="evidence" value="ECO:0007669"/>
    <property type="project" value="InterPro"/>
</dbReference>
<evidence type="ECO:0000313" key="2">
    <source>
        <dbReference type="EMBL" id="KAF8906947.1"/>
    </source>
</evidence>
<dbReference type="EMBL" id="JADNYJ010000016">
    <property type="protein sequence ID" value="KAF8906947.1"/>
    <property type="molecule type" value="Genomic_DNA"/>
</dbReference>
<name>A0A9P5NWI6_GYMJU</name>
<protein>
    <submittedName>
        <fullName evidence="2">Uncharacterized protein</fullName>
    </submittedName>
</protein>
<feature type="compositionally biased region" description="Polar residues" evidence="1">
    <location>
        <begin position="337"/>
        <end position="346"/>
    </location>
</feature>
<dbReference type="OrthoDB" id="8110064at2759"/>
<accession>A0A9P5NWI6</accession>
<evidence type="ECO:0000256" key="1">
    <source>
        <dbReference type="SAM" id="MobiDB-lite"/>
    </source>
</evidence>
<dbReference type="InterPro" id="IPR038737">
    <property type="entry name" value="SF3b_su1-like"/>
</dbReference>
<dbReference type="GO" id="GO:0000245">
    <property type="term" value="P:spliceosomal complex assembly"/>
    <property type="evidence" value="ECO:0007669"/>
    <property type="project" value="InterPro"/>
</dbReference>
<comment type="caution">
    <text evidence="2">The sequence shown here is derived from an EMBL/GenBank/DDBJ whole genome shotgun (WGS) entry which is preliminary data.</text>
</comment>
<evidence type="ECO:0000313" key="3">
    <source>
        <dbReference type="Proteomes" id="UP000724874"/>
    </source>
</evidence>
<dbReference type="PANTHER" id="PTHR12097">
    <property type="entry name" value="SPLICING FACTOR 3B, SUBUNIT 1-RELATED"/>
    <property type="match status" value="1"/>
</dbReference>
<feature type="region of interest" description="Disordered" evidence="1">
    <location>
        <begin position="337"/>
        <end position="485"/>
    </location>
</feature>
<proteinExistence type="predicted"/>
<feature type="region of interest" description="Disordered" evidence="1">
    <location>
        <begin position="511"/>
        <end position="544"/>
    </location>
</feature>
<reference evidence="2" key="1">
    <citation type="submission" date="2020-11" db="EMBL/GenBank/DDBJ databases">
        <authorList>
            <consortium name="DOE Joint Genome Institute"/>
            <person name="Ahrendt S."/>
            <person name="Riley R."/>
            <person name="Andreopoulos W."/>
            <person name="LaButti K."/>
            <person name="Pangilinan J."/>
            <person name="Ruiz-duenas F.J."/>
            <person name="Barrasa J.M."/>
            <person name="Sanchez-Garcia M."/>
            <person name="Camarero S."/>
            <person name="Miyauchi S."/>
            <person name="Serrano A."/>
            <person name="Linde D."/>
            <person name="Babiker R."/>
            <person name="Drula E."/>
            <person name="Ayuso-Fernandez I."/>
            <person name="Pacheco R."/>
            <person name="Padilla G."/>
            <person name="Ferreira P."/>
            <person name="Barriuso J."/>
            <person name="Kellner H."/>
            <person name="Castanera R."/>
            <person name="Alfaro M."/>
            <person name="Ramirez L."/>
            <person name="Pisabarro A.G."/>
            <person name="Kuo A."/>
            <person name="Tritt A."/>
            <person name="Lipzen A."/>
            <person name="He G."/>
            <person name="Yan M."/>
            <person name="Ng V."/>
            <person name="Cullen D."/>
            <person name="Martin F."/>
            <person name="Rosso M.-N."/>
            <person name="Henrissat B."/>
            <person name="Hibbett D."/>
            <person name="Martinez A.T."/>
            <person name="Grigoriev I.V."/>
        </authorList>
    </citation>
    <scope>NUCLEOTIDE SEQUENCE</scope>
    <source>
        <strain evidence="2">AH 44721</strain>
    </source>
</reference>
<gene>
    <name evidence="2" type="ORF">CPB84DRAFT_1844082</name>
</gene>
<organism evidence="2 3">
    <name type="scientific">Gymnopilus junonius</name>
    <name type="common">Spectacular rustgill mushroom</name>
    <name type="synonym">Gymnopilus spectabilis subsp. junonius</name>
    <dbReference type="NCBI Taxonomy" id="109634"/>
    <lineage>
        <taxon>Eukaryota</taxon>
        <taxon>Fungi</taxon>
        <taxon>Dikarya</taxon>
        <taxon>Basidiomycota</taxon>
        <taxon>Agaricomycotina</taxon>
        <taxon>Agaricomycetes</taxon>
        <taxon>Agaricomycetidae</taxon>
        <taxon>Agaricales</taxon>
        <taxon>Agaricineae</taxon>
        <taxon>Hymenogastraceae</taxon>
        <taxon>Gymnopilus</taxon>
    </lineage>
</organism>
<feature type="region of interest" description="Disordered" evidence="1">
    <location>
        <begin position="246"/>
        <end position="276"/>
    </location>
</feature>
<feature type="compositionally biased region" description="Basic and acidic residues" evidence="1">
    <location>
        <begin position="404"/>
        <end position="426"/>
    </location>
</feature>
<dbReference type="Proteomes" id="UP000724874">
    <property type="component" value="Unassembled WGS sequence"/>
</dbReference>
<feature type="compositionally biased region" description="Basic and acidic residues" evidence="1">
    <location>
        <begin position="267"/>
        <end position="276"/>
    </location>
</feature>
<dbReference type="AlphaFoldDB" id="A0A9P5NWI6"/>
<keyword evidence="3" id="KW-1185">Reference proteome</keyword>
<sequence length="544" mass="60437">MSSPSDLVVHMIKQDCIEGVAAMDGGSGKSWSSLINESFVIFPAPLSDWYCARCAMVSYSSSCPVAASPSLVGLPLRLPYPPALMALLPSSDRTSPTSLYFEAAIEVAIPTRGALSIAATTDDVREAGATNDVSFLQQRHFVKLPFTRSPIRLASLAQALYSTRSFPFLWRALVSYRLDDLVWPFTNLRVQERQSRVCSTVAIAIIARTCGPFTCILTILNGYPTTELNHNAPVKPKQIFANPGPYQMARKSPSQPSRAPAMPYDLSADRKSKSRDIHSYSAIAEPESRSLSLYPRPGYTIELEWERSQRRWAAGAPVNPNWKSIILEEQQNIMNSIKQSAESSVPRNPGESPTEEWPPGGRTAPVNEAPHVEVPAQPPPPQPPQHQEECEKSSVPPPTCSAHRPSDSRSMLSHDQDGHAPPKPDELSQSQPSRSKPPVDKPPVTPDRWEGSLGHSSGSIRSVASDRSIGWSPPKPESFQALTLPGYQKLEEETRRKEKEIWEREAALFTREEEVKQHEVEAKRKEDDVRRKEQQAKKLEEEEK</sequence>